<dbReference type="EMBL" id="QVLV01000008">
    <property type="protein sequence ID" value="RGE59832.1"/>
    <property type="molecule type" value="Genomic_DNA"/>
</dbReference>
<feature type="domain" description="Methyl-accepting transducer" evidence="5">
    <location>
        <begin position="313"/>
        <end position="542"/>
    </location>
</feature>
<keyword evidence="3" id="KW-0807">Transducer</keyword>
<comment type="caution">
    <text evidence="8">The sequence shown here is derived from an EMBL/GenBank/DDBJ whole genome shotgun (WGS) entry which is preliminary data.</text>
</comment>
<dbReference type="SMART" id="SM00283">
    <property type="entry name" value="MA"/>
    <property type="match status" value="1"/>
</dbReference>
<dbReference type="PROSITE" id="PS51257">
    <property type="entry name" value="PROKAR_LIPOPROTEIN"/>
    <property type="match status" value="1"/>
</dbReference>
<dbReference type="AlphaFoldDB" id="A0A3E3IWH2"/>
<dbReference type="Pfam" id="PF00015">
    <property type="entry name" value="MCPsignal"/>
    <property type="match status" value="1"/>
</dbReference>
<reference evidence="8 10" key="1">
    <citation type="submission" date="2018-08" db="EMBL/GenBank/DDBJ databases">
        <title>A genome reference for cultivated species of the human gut microbiota.</title>
        <authorList>
            <person name="Zou Y."/>
            <person name="Xue W."/>
            <person name="Luo G."/>
        </authorList>
    </citation>
    <scope>NUCLEOTIDE SEQUENCE [LARGE SCALE GENOMIC DNA]</scope>
    <source>
        <strain evidence="8 10">AF26-4BH</strain>
        <strain evidence="7">TF05-5AC</strain>
    </source>
</reference>
<dbReference type="PANTHER" id="PTHR43531:SF11">
    <property type="entry name" value="METHYL-ACCEPTING CHEMOTAXIS PROTEIN 3"/>
    <property type="match status" value="1"/>
</dbReference>
<feature type="domain" description="HAMP" evidence="6">
    <location>
        <begin position="208"/>
        <end position="261"/>
    </location>
</feature>
<feature type="transmembrane region" description="Helical" evidence="4">
    <location>
        <begin position="12"/>
        <end position="33"/>
    </location>
</feature>
<dbReference type="OrthoDB" id="9814363at2"/>
<evidence type="ECO:0000256" key="4">
    <source>
        <dbReference type="SAM" id="Phobius"/>
    </source>
</evidence>
<evidence type="ECO:0000313" key="7">
    <source>
        <dbReference type="EMBL" id="RGE59832.1"/>
    </source>
</evidence>
<evidence type="ECO:0000313" key="10">
    <source>
        <dbReference type="Proteomes" id="UP000261166"/>
    </source>
</evidence>
<dbReference type="Proteomes" id="UP000261166">
    <property type="component" value="Unassembled WGS sequence"/>
</dbReference>
<dbReference type="InterPro" id="IPR051310">
    <property type="entry name" value="MCP_chemotaxis"/>
</dbReference>
<dbReference type="PROSITE" id="PS50111">
    <property type="entry name" value="CHEMOTAXIS_TRANSDUC_2"/>
    <property type="match status" value="1"/>
</dbReference>
<keyword evidence="4" id="KW-0812">Transmembrane</keyword>
<name>A0A3E3IWH2_9FIRM</name>
<evidence type="ECO:0000259" key="6">
    <source>
        <dbReference type="PROSITE" id="PS50885"/>
    </source>
</evidence>
<dbReference type="InterPro" id="IPR003660">
    <property type="entry name" value="HAMP_dom"/>
</dbReference>
<dbReference type="GO" id="GO:0004888">
    <property type="term" value="F:transmembrane signaling receptor activity"/>
    <property type="evidence" value="ECO:0007669"/>
    <property type="project" value="InterPro"/>
</dbReference>
<evidence type="ECO:0000313" key="9">
    <source>
        <dbReference type="Proteomes" id="UP000260812"/>
    </source>
</evidence>
<keyword evidence="4" id="KW-1133">Transmembrane helix</keyword>
<protein>
    <submittedName>
        <fullName evidence="8">HAMP domain-containing protein</fullName>
    </submittedName>
</protein>
<dbReference type="Pfam" id="PF12729">
    <property type="entry name" value="4HB_MCP_1"/>
    <property type="match status" value="1"/>
</dbReference>
<dbReference type="PRINTS" id="PR00260">
    <property type="entry name" value="CHEMTRNSDUCR"/>
</dbReference>
<sequence>MKNLKVSWKLFISYAVLLVLLVAGCAVSIAHLAGLGRQIETFYEGPFIVNDSANIVNSNFERMQKAVYRAIANSDPEITAEAIANARDSAAIIQEQLPVIKEHFLGDKDIIARLEAALTELEPMRKNVLELATLNRREEAADYMEHNNILVIKKAQAELELLIESGKTRGNSLVDGLRSRQRKAVVTLFLLGSISVAVSIVFGIYITRGITRPVAQLEKAARNLAEGKLSDVKIDYQSKDELGVLADDMRGMVYLLSNVIRDESSLLKEMAAGNFNVHSNFESSYVGELKQLLLSMHEINVRMSGTLLQIRQASAEVASGSEQVASGAQSLARGASEQAVSVEELSSTISGISVRVEENARNAKQANVEAQKVKAGTQESSRYMEDMLCAMMEISDSSKEIIKIIKTIEDISFQTNILALNAAVEAARAGAQGRGFSVVAGEIRKLANQASAASKNTAAFIEKNLRNIENGKNTANKTAGALAEAVRGVDRITNALNTIAGASEGQAAAVRQVMESMNEISCVIQSNSSTAEESAAASEELSSQAQLLSYLAEQFKLKELQECI</sequence>
<comment type="similarity">
    <text evidence="2">Belongs to the methyl-accepting chemotaxis (MCP) protein family.</text>
</comment>
<keyword evidence="4" id="KW-0472">Membrane</keyword>
<keyword evidence="9" id="KW-1185">Reference proteome</keyword>
<dbReference type="Pfam" id="PF00672">
    <property type="entry name" value="HAMP"/>
    <property type="match status" value="1"/>
</dbReference>
<evidence type="ECO:0000256" key="3">
    <source>
        <dbReference type="PROSITE-ProRule" id="PRU00284"/>
    </source>
</evidence>
<gene>
    <name evidence="8" type="ORF">DWY69_12315</name>
    <name evidence="7" type="ORF">DXC51_13635</name>
</gene>
<organism evidence="8 10">
    <name type="scientific">Eisenbergiella massiliensis</name>
    <dbReference type="NCBI Taxonomy" id="1720294"/>
    <lineage>
        <taxon>Bacteria</taxon>
        <taxon>Bacillati</taxon>
        <taxon>Bacillota</taxon>
        <taxon>Clostridia</taxon>
        <taxon>Lachnospirales</taxon>
        <taxon>Lachnospiraceae</taxon>
        <taxon>Eisenbergiella</taxon>
    </lineage>
</organism>
<dbReference type="PANTHER" id="PTHR43531">
    <property type="entry name" value="PROTEIN ICFG"/>
    <property type="match status" value="1"/>
</dbReference>
<dbReference type="Gene3D" id="6.10.340.10">
    <property type="match status" value="1"/>
</dbReference>
<dbReference type="SUPFAM" id="SSF58104">
    <property type="entry name" value="Methyl-accepting chemotaxis protein (MCP) signaling domain"/>
    <property type="match status" value="1"/>
</dbReference>
<proteinExistence type="inferred from homology"/>
<dbReference type="GeneID" id="97987884"/>
<dbReference type="GO" id="GO:0006935">
    <property type="term" value="P:chemotaxis"/>
    <property type="evidence" value="ECO:0007669"/>
    <property type="project" value="UniProtKB-KW"/>
</dbReference>
<dbReference type="InterPro" id="IPR024478">
    <property type="entry name" value="HlyB_4HB_MCP"/>
</dbReference>
<dbReference type="RefSeq" id="WP_025491658.1">
    <property type="nucleotide sequence ID" value="NZ_CANNOQ010000149.1"/>
</dbReference>
<evidence type="ECO:0000259" key="5">
    <source>
        <dbReference type="PROSITE" id="PS50111"/>
    </source>
</evidence>
<keyword evidence="1" id="KW-0145">Chemotaxis</keyword>
<dbReference type="InterPro" id="IPR004090">
    <property type="entry name" value="Chemotax_Me-accpt_rcpt"/>
</dbReference>
<dbReference type="CDD" id="cd06225">
    <property type="entry name" value="HAMP"/>
    <property type="match status" value="1"/>
</dbReference>
<dbReference type="GO" id="GO:0007165">
    <property type="term" value="P:signal transduction"/>
    <property type="evidence" value="ECO:0007669"/>
    <property type="project" value="UniProtKB-KW"/>
</dbReference>
<evidence type="ECO:0000256" key="2">
    <source>
        <dbReference type="ARBA" id="ARBA00029447"/>
    </source>
</evidence>
<dbReference type="EMBL" id="QVLU01000010">
    <property type="protein sequence ID" value="RGE71393.1"/>
    <property type="molecule type" value="Genomic_DNA"/>
</dbReference>
<evidence type="ECO:0000313" key="8">
    <source>
        <dbReference type="EMBL" id="RGE71393.1"/>
    </source>
</evidence>
<accession>A0A3E3IWH2</accession>
<dbReference type="Gene3D" id="1.10.287.950">
    <property type="entry name" value="Methyl-accepting chemotaxis protein"/>
    <property type="match status" value="1"/>
</dbReference>
<feature type="transmembrane region" description="Helical" evidence="4">
    <location>
        <begin position="185"/>
        <end position="206"/>
    </location>
</feature>
<dbReference type="InterPro" id="IPR004089">
    <property type="entry name" value="MCPsignal_dom"/>
</dbReference>
<dbReference type="PROSITE" id="PS50885">
    <property type="entry name" value="HAMP"/>
    <property type="match status" value="1"/>
</dbReference>
<dbReference type="GO" id="GO:0005886">
    <property type="term" value="C:plasma membrane"/>
    <property type="evidence" value="ECO:0007669"/>
    <property type="project" value="TreeGrafter"/>
</dbReference>
<dbReference type="Proteomes" id="UP000260812">
    <property type="component" value="Unassembled WGS sequence"/>
</dbReference>
<evidence type="ECO:0000256" key="1">
    <source>
        <dbReference type="ARBA" id="ARBA00022500"/>
    </source>
</evidence>
<dbReference type="SMART" id="SM00304">
    <property type="entry name" value="HAMP"/>
    <property type="match status" value="1"/>
</dbReference>